<feature type="compositionally biased region" description="Basic and acidic residues" evidence="1">
    <location>
        <begin position="126"/>
        <end position="139"/>
    </location>
</feature>
<sequence length="538" mass="63516">MLFLIKNSFPHILLLLIVNNIYLYINSKKWEGLKVCRLLKEKKKPHCMYDNRNKWLSGKKINCKPRNYLYIHNKKKICIHESYKFNKYKLCSIFSLFDKKNDEKKGKKKDTHEGKSIVGGYTQKNNENKKEMNKAGKETDNAAPISVVNIPEKSTKHGNLLPTSDQTINFKENLKTEKISPKDFNTKKNISPCIGMEKGHDKEIKIEIKDTMKSVYPKDALKNVEEYKKHLQMIKDKIILSIHNIFSSYRKCIDKKDNLKNFVLNLLNEFEHKYEEYTYIKDIKNMNKEKVKEEYLQSNYNCFLEIVNIIEENLFNLFVYKIQSVKVKALNEIKEAIMSHRESNNDYISYINHVSKTFRNYEKKLKNLLVPSFKFTLYDKIRENETNVNNSSCLINFMYVLPVEKYEKLIKKNINYVKKLSYDLTRKKKKKFMKEIERNKNYQNILQIIDNQQKQIEILQDQLEANVEGINGNYSPFHCALAYRIPDTNLNISTQYMKGKFNIKLNCIPDDSLHLLGSYGFVKALPFGNLGLSFSLNF</sequence>
<dbReference type="RefSeq" id="XP_028545443.1">
    <property type="nucleotide sequence ID" value="XM_028689642.1"/>
</dbReference>
<gene>
    <name evidence="2" type="ORF">PGO_131260</name>
</gene>
<organism evidence="2 3">
    <name type="scientific">Plasmodium gonderi</name>
    <dbReference type="NCBI Taxonomy" id="77519"/>
    <lineage>
        <taxon>Eukaryota</taxon>
        <taxon>Sar</taxon>
        <taxon>Alveolata</taxon>
        <taxon>Apicomplexa</taxon>
        <taxon>Aconoidasida</taxon>
        <taxon>Haemosporida</taxon>
        <taxon>Plasmodiidae</taxon>
        <taxon>Plasmodium</taxon>
        <taxon>Plasmodium (Plasmodium)</taxon>
    </lineage>
</organism>
<feature type="compositionally biased region" description="Basic and acidic residues" evidence="1">
    <location>
        <begin position="103"/>
        <end position="115"/>
    </location>
</feature>
<dbReference type="AlphaFoldDB" id="A0A1Y1JS93"/>
<keyword evidence="3" id="KW-1185">Reference proteome</keyword>
<proteinExistence type="predicted"/>
<name>A0A1Y1JS93_PLAGO</name>
<evidence type="ECO:0000256" key="1">
    <source>
        <dbReference type="SAM" id="MobiDB-lite"/>
    </source>
</evidence>
<feature type="region of interest" description="Disordered" evidence="1">
    <location>
        <begin position="103"/>
        <end position="139"/>
    </location>
</feature>
<dbReference type="GeneID" id="39749592"/>
<evidence type="ECO:0000313" key="2">
    <source>
        <dbReference type="EMBL" id="GAW82854.1"/>
    </source>
</evidence>
<dbReference type="OrthoDB" id="1597724at2759"/>
<protein>
    <recommendedName>
        <fullName evidence="4">Peripheral plastid protein 1</fullName>
    </recommendedName>
</protein>
<dbReference type="OMA" id="LQSNYNC"/>
<comment type="caution">
    <text evidence="2">The sequence shown here is derived from an EMBL/GenBank/DDBJ whole genome shotgun (WGS) entry which is preliminary data.</text>
</comment>
<evidence type="ECO:0000313" key="3">
    <source>
        <dbReference type="Proteomes" id="UP000195521"/>
    </source>
</evidence>
<reference evidence="3" key="1">
    <citation type="submission" date="2017-04" db="EMBL/GenBank/DDBJ databases">
        <title>Plasmodium gonderi genome.</title>
        <authorList>
            <person name="Arisue N."/>
            <person name="Honma H."/>
            <person name="Kawai S."/>
            <person name="Tougan T."/>
            <person name="Tanabe K."/>
            <person name="Horii T."/>
        </authorList>
    </citation>
    <scope>NUCLEOTIDE SEQUENCE [LARGE SCALE GENOMIC DNA]</scope>
    <source>
        <strain evidence="3">ATCC 30045</strain>
    </source>
</reference>
<dbReference type="EMBL" id="BDQF01000014">
    <property type="protein sequence ID" value="GAW82854.1"/>
    <property type="molecule type" value="Genomic_DNA"/>
</dbReference>
<evidence type="ECO:0008006" key="4">
    <source>
        <dbReference type="Google" id="ProtNLM"/>
    </source>
</evidence>
<dbReference type="Proteomes" id="UP000195521">
    <property type="component" value="Unassembled WGS sequence"/>
</dbReference>
<accession>A0A1Y1JS93</accession>